<protein>
    <submittedName>
        <fullName evidence="1">Uncharacterized protein</fullName>
    </submittedName>
</protein>
<gene>
    <name evidence="1" type="ORF">ALC60_06525</name>
</gene>
<dbReference type="EMBL" id="KQ982578">
    <property type="protein sequence ID" value="KYQ54609.1"/>
    <property type="molecule type" value="Genomic_DNA"/>
</dbReference>
<reference evidence="1 2" key="1">
    <citation type="submission" date="2015-09" db="EMBL/GenBank/DDBJ databases">
        <title>Trachymyrmex zeteki WGS genome.</title>
        <authorList>
            <person name="Nygaard S."/>
            <person name="Hu H."/>
            <person name="Boomsma J."/>
            <person name="Zhang G."/>
        </authorList>
    </citation>
    <scope>NUCLEOTIDE SEQUENCE [LARGE SCALE GENOMIC DNA]</scope>
    <source>
        <strain evidence="1">Tzet28-1</strain>
        <tissue evidence="1">Whole body</tissue>
    </source>
</reference>
<feature type="non-terminal residue" evidence="1">
    <location>
        <position position="1"/>
    </location>
</feature>
<evidence type="ECO:0000313" key="2">
    <source>
        <dbReference type="Proteomes" id="UP000075809"/>
    </source>
</evidence>
<organism evidence="1 2">
    <name type="scientific">Mycetomoellerius zeteki</name>
    <dbReference type="NCBI Taxonomy" id="64791"/>
    <lineage>
        <taxon>Eukaryota</taxon>
        <taxon>Metazoa</taxon>
        <taxon>Ecdysozoa</taxon>
        <taxon>Arthropoda</taxon>
        <taxon>Hexapoda</taxon>
        <taxon>Insecta</taxon>
        <taxon>Pterygota</taxon>
        <taxon>Neoptera</taxon>
        <taxon>Endopterygota</taxon>
        <taxon>Hymenoptera</taxon>
        <taxon>Apocrita</taxon>
        <taxon>Aculeata</taxon>
        <taxon>Formicoidea</taxon>
        <taxon>Formicidae</taxon>
        <taxon>Myrmicinae</taxon>
        <taxon>Mycetomoellerius</taxon>
    </lineage>
</organism>
<keyword evidence="2" id="KW-1185">Reference proteome</keyword>
<name>A0A151X2S5_9HYME</name>
<proteinExistence type="predicted"/>
<evidence type="ECO:0000313" key="1">
    <source>
        <dbReference type="EMBL" id="KYQ54609.1"/>
    </source>
</evidence>
<dbReference type="Proteomes" id="UP000075809">
    <property type="component" value="Unassembled WGS sequence"/>
</dbReference>
<accession>A0A151X2S5</accession>
<sequence>KQHRYNIPTCFHTPFITLFIREQELLRGVISLLSRWREWDGLTLMRLVAPLLRIDQKDRLRLPDLLWWTGSQTCDEEGMTNDIIGWHGVTMAKSITVITSKLDLGEFRLPPCFASTEINFLYKKYKLILNSFNGNIRTGKNWSAKRVMERDCLYTRKSEKGIVKCDRKATTAVWEFLYEPSKTSGIREGDGTDKANSGYFAPRRDTLKRRPCLGRDKPLATAAPIEGVKGGGGGWTSVWVSGEQGRAAACCPHQAPLRIFHREFTSLDTTGKLQEWRSNLSLLASVGSLFFSQVPFPECPSSRTHIMDYINRKIVKTIAFQPSYCAIIMRKIVTTIHSTCFIAIFHPHLSPHRVVCVLRYAQFTNNASLIKECEVSNCKKTQGGSYIAAVVINQCCPLCKNERTKGEKGYVISRMMVEVNMKEGGRLVSPKSLSLTNSHMSYEQATANSK</sequence>
<dbReference type="AlphaFoldDB" id="A0A151X2S5"/>